<dbReference type="InterPro" id="IPR013412">
    <property type="entry name" value="CRISPR-assoc_RAMP_Csm3"/>
</dbReference>
<evidence type="ECO:0000259" key="9">
    <source>
        <dbReference type="Pfam" id="PF03787"/>
    </source>
</evidence>
<sequence length="293" mass="32887">MTDMNRLVYGKVIIRGRIRAVTGLHIGAQREVSEIGGIDNYVIKDPVTGLPYIPGSSLKGRLRGLLELMVNTELEKGGNVPSQIKLKYKPGYCTVEEIKNKKCDRFFNRAVGKVVIHVCDEYETARVCPVCRLFGSSGNSNFPSRVIVRDARLAEEWVDRWKAGEEITEAKVEVAIDRVTSAANPRTNERVVAGAEFEFEIIYTIEDTAQWKEDLRNLFSAMKMLEDTYLGGSGSRGYGKVEFRLTEIVFRPLEYYTENGEEKTLVKKAPNEALTIEGVRGSFDELFKLSIGG</sequence>
<dbReference type="Proteomes" id="UP000006064">
    <property type="component" value="Chromosome"/>
</dbReference>
<keyword evidence="11" id="KW-1185">Reference proteome</keyword>
<keyword evidence="6" id="KW-0694">RNA-binding</keyword>
<feature type="domain" description="CRISPR type III-associated protein" evidence="9">
    <location>
        <begin position="18"/>
        <end position="242"/>
    </location>
</feature>
<dbReference type="GO" id="GO:0016787">
    <property type="term" value="F:hydrolase activity"/>
    <property type="evidence" value="ECO:0007669"/>
    <property type="project" value="UniProtKB-KW"/>
</dbReference>
<dbReference type="GO" id="GO:0051607">
    <property type="term" value="P:defense response to virus"/>
    <property type="evidence" value="ECO:0007669"/>
    <property type="project" value="UniProtKB-KW"/>
</dbReference>
<evidence type="ECO:0000256" key="1">
    <source>
        <dbReference type="ARBA" id="ARBA00006342"/>
    </source>
</evidence>
<dbReference type="RefSeq" id="WP_014789780.1">
    <property type="nucleotide sequence ID" value="NC_018015.1"/>
</dbReference>
<dbReference type="GO" id="GO:0003723">
    <property type="term" value="F:RNA binding"/>
    <property type="evidence" value="ECO:0007669"/>
    <property type="project" value="UniProtKB-KW"/>
</dbReference>
<dbReference type="InterPro" id="IPR052216">
    <property type="entry name" value="CRISPR_Csm3_endoribonuclease"/>
</dbReference>
<evidence type="ECO:0000256" key="4">
    <source>
        <dbReference type="ARBA" id="ARBA00022759"/>
    </source>
</evidence>
<dbReference type="PANTHER" id="PTHR35579">
    <property type="entry name" value="CRISPR SYSTEM CMS ENDORIBONUCLEASE CSM3"/>
    <property type="match status" value="1"/>
</dbReference>
<gene>
    <name evidence="10" type="ORF">CL1_1955</name>
</gene>
<dbReference type="Pfam" id="PF03787">
    <property type="entry name" value="RAMPs"/>
    <property type="match status" value="1"/>
</dbReference>
<dbReference type="PANTHER" id="PTHR35579:SF3">
    <property type="entry name" value="CRISPR SYSTEM CMS ENDORIBONUCLEASE CSM3"/>
    <property type="match status" value="1"/>
</dbReference>
<reference evidence="10 11" key="1">
    <citation type="journal article" date="2012" name="J. Bacteriol.">
        <title>Complete Genome Sequence of the Hyperthermophilic Archaeon Thermococcus sp. Strain CL1, Isolated from a Paralvinella sp. Polychaete Worm Collected from a Hydrothermal Vent.</title>
        <authorList>
            <person name="Jung J.H."/>
            <person name="Holden J.F."/>
            <person name="Seo D.H."/>
            <person name="Park K.H."/>
            <person name="Shin H."/>
            <person name="Ryu S."/>
            <person name="Lee J.H."/>
            <person name="Park C.S."/>
        </authorList>
    </citation>
    <scope>NUCLEOTIDE SEQUENCE [LARGE SCALE GENOMIC DNA]</scope>
    <source>
        <strain evidence="11">DSM 27260 / KACC 17922 / CL1</strain>
    </source>
</reference>
<evidence type="ECO:0000256" key="3">
    <source>
        <dbReference type="ARBA" id="ARBA00022722"/>
    </source>
</evidence>
<dbReference type="GO" id="GO:0004519">
    <property type="term" value="F:endonuclease activity"/>
    <property type="evidence" value="ECO:0007669"/>
    <property type="project" value="UniProtKB-KW"/>
</dbReference>
<name>I3ZWR6_THECF</name>
<dbReference type="STRING" id="163003.CL1_1955"/>
<evidence type="ECO:0000313" key="10">
    <source>
        <dbReference type="EMBL" id="AFL96150.1"/>
    </source>
</evidence>
<keyword evidence="4" id="KW-0255">Endonuclease</keyword>
<organism evidence="10 11">
    <name type="scientific">Thermococcus cleftensis (strain DSM 27260 / KACC 17922 / CL1)</name>
    <dbReference type="NCBI Taxonomy" id="163003"/>
    <lineage>
        <taxon>Archaea</taxon>
        <taxon>Methanobacteriati</taxon>
        <taxon>Methanobacteriota</taxon>
        <taxon>Thermococci</taxon>
        <taxon>Thermococcales</taxon>
        <taxon>Thermococcaceae</taxon>
        <taxon>Thermococcus</taxon>
    </lineage>
</organism>
<keyword evidence="5" id="KW-0378">Hydrolase</keyword>
<evidence type="ECO:0000256" key="6">
    <source>
        <dbReference type="ARBA" id="ARBA00022884"/>
    </source>
</evidence>
<dbReference type="EMBL" id="CP003651">
    <property type="protein sequence ID" value="AFL96150.1"/>
    <property type="molecule type" value="Genomic_DNA"/>
</dbReference>
<dbReference type="KEGG" id="thm:CL1_1955"/>
<evidence type="ECO:0000256" key="8">
    <source>
        <dbReference type="ARBA" id="ARBA00033183"/>
    </source>
</evidence>
<dbReference type="InterPro" id="IPR005537">
    <property type="entry name" value="RAMP_III_fam"/>
</dbReference>
<dbReference type="NCBIfam" id="TIGR02582">
    <property type="entry name" value="cas7_TM1809"/>
    <property type="match status" value="1"/>
</dbReference>
<accession>I3ZWR6</accession>
<keyword evidence="3" id="KW-0540">Nuclease</keyword>
<protein>
    <recommendedName>
        <fullName evidence="2">CRISPR system Cms endoribonuclease Csm3</fullName>
    </recommendedName>
    <alternativeName>
        <fullName evidence="8">CRISPR type III A-associated RAMP protein Csm3</fullName>
    </alternativeName>
</protein>
<keyword evidence="7" id="KW-0051">Antiviral defense</keyword>
<comment type="similarity">
    <text evidence="1">Belongs to the CRISPR-associated Csm3 family.</text>
</comment>
<dbReference type="GeneID" id="13037265"/>
<dbReference type="HOGENOM" id="CLU_067743_0_0_2"/>
<evidence type="ECO:0000256" key="5">
    <source>
        <dbReference type="ARBA" id="ARBA00022801"/>
    </source>
</evidence>
<evidence type="ECO:0000256" key="7">
    <source>
        <dbReference type="ARBA" id="ARBA00023118"/>
    </source>
</evidence>
<dbReference type="AlphaFoldDB" id="I3ZWR6"/>
<evidence type="ECO:0000313" key="11">
    <source>
        <dbReference type="Proteomes" id="UP000006064"/>
    </source>
</evidence>
<evidence type="ECO:0000256" key="2">
    <source>
        <dbReference type="ARBA" id="ARBA00022150"/>
    </source>
</evidence>
<proteinExistence type="inferred from homology"/>